<reference evidence="1 2" key="1">
    <citation type="journal article" date="2023" name="bioRxiv">
        <title>Conserved and derived expression patterns and positive selection on dental genes reveal complex evolutionary context of ever-growing rodent molars.</title>
        <authorList>
            <person name="Calamari Z.T."/>
            <person name="Song A."/>
            <person name="Cohen E."/>
            <person name="Akter M."/>
            <person name="Roy R.D."/>
            <person name="Hallikas O."/>
            <person name="Christensen M.M."/>
            <person name="Li P."/>
            <person name="Marangoni P."/>
            <person name="Jernvall J."/>
            <person name="Klein O.D."/>
        </authorList>
    </citation>
    <scope>NUCLEOTIDE SEQUENCE [LARGE SCALE GENOMIC DNA]</scope>
    <source>
        <strain evidence="1">V071</strain>
    </source>
</reference>
<proteinExistence type="predicted"/>
<evidence type="ECO:0000313" key="1">
    <source>
        <dbReference type="EMBL" id="KAK7812308.1"/>
    </source>
</evidence>
<evidence type="ECO:0000313" key="2">
    <source>
        <dbReference type="Proteomes" id="UP001488838"/>
    </source>
</evidence>
<name>A0AAW0IDU4_MYOGA</name>
<organism evidence="1 2">
    <name type="scientific">Myodes glareolus</name>
    <name type="common">Bank vole</name>
    <name type="synonym">Clethrionomys glareolus</name>
    <dbReference type="NCBI Taxonomy" id="447135"/>
    <lineage>
        <taxon>Eukaryota</taxon>
        <taxon>Metazoa</taxon>
        <taxon>Chordata</taxon>
        <taxon>Craniata</taxon>
        <taxon>Vertebrata</taxon>
        <taxon>Euteleostomi</taxon>
        <taxon>Mammalia</taxon>
        <taxon>Eutheria</taxon>
        <taxon>Euarchontoglires</taxon>
        <taxon>Glires</taxon>
        <taxon>Rodentia</taxon>
        <taxon>Myomorpha</taxon>
        <taxon>Muroidea</taxon>
        <taxon>Cricetidae</taxon>
        <taxon>Arvicolinae</taxon>
        <taxon>Myodes</taxon>
    </lineage>
</organism>
<dbReference type="EMBL" id="JBBHLL010000154">
    <property type="protein sequence ID" value="KAK7812308.1"/>
    <property type="molecule type" value="Genomic_DNA"/>
</dbReference>
<sequence length="59" mass="6577">MSDGRGGNFKGSRLDNTFLSQRVLRDLHSLRTSKKENPSDLIDHRLQLPAGFGLRGLPT</sequence>
<gene>
    <name evidence="1" type="ORF">U0070_024578</name>
</gene>
<comment type="caution">
    <text evidence="1">The sequence shown here is derived from an EMBL/GenBank/DDBJ whole genome shotgun (WGS) entry which is preliminary data.</text>
</comment>
<dbReference type="AlphaFoldDB" id="A0AAW0IDU4"/>
<accession>A0AAW0IDU4</accession>
<protein>
    <submittedName>
        <fullName evidence="1">Uncharacterized protein</fullName>
    </submittedName>
</protein>
<keyword evidence="2" id="KW-1185">Reference proteome</keyword>
<dbReference type="Proteomes" id="UP001488838">
    <property type="component" value="Unassembled WGS sequence"/>
</dbReference>